<organism evidence="1 2">
    <name type="scientific">Nonomuraea solani</name>
    <dbReference type="NCBI Taxonomy" id="1144553"/>
    <lineage>
        <taxon>Bacteria</taxon>
        <taxon>Bacillati</taxon>
        <taxon>Actinomycetota</taxon>
        <taxon>Actinomycetes</taxon>
        <taxon>Streptosporangiales</taxon>
        <taxon>Streptosporangiaceae</taxon>
        <taxon>Nonomuraea</taxon>
    </lineage>
</organism>
<name>A0A1H5YCZ1_9ACTN</name>
<evidence type="ECO:0000313" key="2">
    <source>
        <dbReference type="Proteomes" id="UP000236732"/>
    </source>
</evidence>
<dbReference type="Proteomes" id="UP000236732">
    <property type="component" value="Unassembled WGS sequence"/>
</dbReference>
<dbReference type="AlphaFoldDB" id="A0A1H5YCZ1"/>
<proteinExistence type="predicted"/>
<gene>
    <name evidence="1" type="ORF">SAMN05444920_102216</name>
</gene>
<protein>
    <submittedName>
        <fullName evidence="1">Uncharacterized protein</fullName>
    </submittedName>
</protein>
<evidence type="ECO:0000313" key="1">
    <source>
        <dbReference type="EMBL" id="SEG21286.1"/>
    </source>
</evidence>
<keyword evidence="2" id="KW-1185">Reference proteome</keyword>
<dbReference type="RefSeq" id="WP_200823806.1">
    <property type="nucleotide sequence ID" value="NZ_FNVT01000002.1"/>
</dbReference>
<dbReference type="EMBL" id="FNVT01000002">
    <property type="protein sequence ID" value="SEG21286.1"/>
    <property type="molecule type" value="Genomic_DNA"/>
</dbReference>
<reference evidence="1 2" key="1">
    <citation type="submission" date="2016-10" db="EMBL/GenBank/DDBJ databases">
        <authorList>
            <person name="de Groot N.N."/>
        </authorList>
    </citation>
    <scope>NUCLEOTIDE SEQUENCE [LARGE SCALE GENOMIC DNA]</scope>
    <source>
        <strain evidence="1 2">CGMCC 4.7037</strain>
    </source>
</reference>
<sequence length="55" mass="6125">MHQPYGDVYGQWRAMRALQHKGRIPDRAVDLVDHNDITPAVNRQDVSGSHAESGA</sequence>
<accession>A0A1H5YCZ1</accession>